<sequence>MKSKLNKIIRQWRSVLILAPSVAGLVIIANYLGLFQLLEWATLDQFFRLRPRESVDSRIVIVTVNESDITYTNQWPISDAVLTQLIEKLKAQQPKVIGLDIYRDLPVPPGNAELVKTFQSTPNLIGVEKVVGNTVAPPPTLSKLGQVGISDLVLDSDGKVRRGLLSVRSAQGKTRLSLGTKLALMYLESRGIKLQMLDPKNKILGLGKAKFVPFTGNEGGYIRANSGGYQILLNYRGSLNNFQTISLKDVLSDRIPPNMMRERIVLIGVTGSSFNDLFFTPYSANPFGSPKLTPGVVIHANLTSQILSAALDDRPFIKYWSEPSEIFWVLVWSFIGATGTRKLLVAQQFINKFAGKWVTFTIFIVVAGGSLVGGSYLAFLASWWLPVVPSLTALITSGIAIAGYHALELQRQKTDLEILLETTTAHYDTVTAELEYKAEETAREGERRLAQFLEAVPIGVAVVDGNGKIYYLNDAAQQLLGKGVIPDSTIKDFTELYQLYLAGTSQLYPYEKLPIVRALKGESFSVDDLEIHLQNKIIPLESWATPIYDKSEQITYALLVFRDITERKKAEAERIKLTEQLLALNLSYSRFVPHQFLELLNKESIIDVQLGDQVQKEMSVLFSDIRDFTTLSESMTPAENFKFINDYLSRMEPEIIHNQGFIDKYIGDAIMALFTGEADNAVKAGIAMLNALNEFNQERQSRGSSPIKIGIGINTGTMMLGTVGGRSRMDTTVVSDAVNLASRLEGLTKNYGVALLISHYTFLALNDANAYGIRLIDKVKVKGKSEMVTVYEIFDADPPELKQAKYLTKTGFEQAVLLFNLGRFERAAEIFAKCLSVNPQDKVAHIYLQRCLEERQRIRGAPGAGVQGCRGVEVSRCMGVEGFQGPRRQGEVD</sequence>
<dbReference type="PROSITE" id="PS50112">
    <property type="entry name" value="PAS"/>
    <property type="match status" value="1"/>
</dbReference>
<dbReference type="CDD" id="cd07302">
    <property type="entry name" value="CHD"/>
    <property type="match status" value="1"/>
</dbReference>
<feature type="transmembrane region" description="Helical" evidence="3">
    <location>
        <begin position="12"/>
        <end position="38"/>
    </location>
</feature>
<dbReference type="RefSeq" id="WP_413263060.1">
    <property type="nucleotide sequence ID" value="NZ_JBHFNR010000075.1"/>
</dbReference>
<dbReference type="InterPro" id="IPR029787">
    <property type="entry name" value="Nucleotide_cyclase"/>
</dbReference>
<dbReference type="SUPFAM" id="SSF55073">
    <property type="entry name" value="Nucleotide cyclase"/>
    <property type="match status" value="1"/>
</dbReference>
<dbReference type="Pfam" id="PF05226">
    <property type="entry name" value="CHASE2"/>
    <property type="match status" value="1"/>
</dbReference>
<comment type="similarity">
    <text evidence="1">Belongs to the adenylyl cyclase class-3 family.</text>
</comment>
<dbReference type="InterPro" id="IPR000700">
    <property type="entry name" value="PAS-assoc_C"/>
</dbReference>
<dbReference type="PANTHER" id="PTHR43081">
    <property type="entry name" value="ADENYLATE CYCLASE, TERMINAL-DIFFERENTIATION SPECIFIC-RELATED"/>
    <property type="match status" value="1"/>
</dbReference>
<dbReference type="InterPro" id="IPR007890">
    <property type="entry name" value="CHASE2"/>
</dbReference>
<dbReference type="PANTHER" id="PTHR43081:SF1">
    <property type="entry name" value="ADENYLATE CYCLASE, TERMINAL-DIFFERENTIATION SPECIFIC"/>
    <property type="match status" value="1"/>
</dbReference>
<dbReference type="PROSITE" id="PS50113">
    <property type="entry name" value="PAC"/>
    <property type="match status" value="1"/>
</dbReference>
<dbReference type="SMART" id="SM00091">
    <property type="entry name" value="PAS"/>
    <property type="match status" value="1"/>
</dbReference>
<keyword evidence="3" id="KW-1133">Transmembrane helix</keyword>
<dbReference type="SMART" id="SM01080">
    <property type="entry name" value="CHASE2"/>
    <property type="match status" value="1"/>
</dbReference>
<keyword evidence="3" id="KW-0812">Transmembrane</keyword>
<feature type="transmembrane region" description="Helical" evidence="3">
    <location>
        <begin position="383"/>
        <end position="407"/>
    </location>
</feature>
<dbReference type="EMBL" id="JBHFNR010000075">
    <property type="protein sequence ID" value="MFB2893399.1"/>
    <property type="molecule type" value="Genomic_DNA"/>
</dbReference>
<evidence type="ECO:0000256" key="3">
    <source>
        <dbReference type="SAM" id="Phobius"/>
    </source>
</evidence>
<dbReference type="InterPro" id="IPR019734">
    <property type="entry name" value="TPR_rpt"/>
</dbReference>
<dbReference type="InterPro" id="IPR000014">
    <property type="entry name" value="PAS"/>
</dbReference>
<organism evidence="7 8">
    <name type="scientific">Floridaenema flaviceps BLCC-F50</name>
    <dbReference type="NCBI Taxonomy" id="3153642"/>
    <lineage>
        <taxon>Bacteria</taxon>
        <taxon>Bacillati</taxon>
        <taxon>Cyanobacteriota</taxon>
        <taxon>Cyanophyceae</taxon>
        <taxon>Oscillatoriophycideae</taxon>
        <taxon>Aerosakkonematales</taxon>
        <taxon>Aerosakkonemataceae</taxon>
        <taxon>Floridanema</taxon>
        <taxon>Floridanema flaviceps</taxon>
    </lineage>
</organism>
<dbReference type="InterPro" id="IPR011990">
    <property type="entry name" value="TPR-like_helical_dom_sf"/>
</dbReference>
<dbReference type="Pfam" id="PF00211">
    <property type="entry name" value="Guanylate_cyc"/>
    <property type="match status" value="1"/>
</dbReference>
<evidence type="ECO:0000259" key="5">
    <source>
        <dbReference type="PROSITE" id="PS50113"/>
    </source>
</evidence>
<dbReference type="CDD" id="cd00130">
    <property type="entry name" value="PAS"/>
    <property type="match status" value="1"/>
</dbReference>
<dbReference type="InterPro" id="IPR013767">
    <property type="entry name" value="PAS_fold"/>
</dbReference>
<evidence type="ECO:0000313" key="7">
    <source>
        <dbReference type="EMBL" id="MFB2893399.1"/>
    </source>
</evidence>
<feature type="domain" description="Guanylate cyclase" evidence="6">
    <location>
        <begin position="619"/>
        <end position="745"/>
    </location>
</feature>
<dbReference type="SMART" id="SM00044">
    <property type="entry name" value="CYCc"/>
    <property type="match status" value="1"/>
</dbReference>
<keyword evidence="3" id="KW-0472">Membrane</keyword>
<dbReference type="InterPro" id="IPR035965">
    <property type="entry name" value="PAS-like_dom_sf"/>
</dbReference>
<evidence type="ECO:0000259" key="4">
    <source>
        <dbReference type="PROSITE" id="PS50112"/>
    </source>
</evidence>
<feature type="transmembrane region" description="Helical" evidence="3">
    <location>
        <begin position="357"/>
        <end position="377"/>
    </location>
</feature>
<proteinExistence type="inferred from homology"/>
<dbReference type="Gene3D" id="3.30.450.20">
    <property type="entry name" value="PAS domain"/>
    <property type="match status" value="1"/>
</dbReference>
<dbReference type="Pfam" id="PF00989">
    <property type="entry name" value="PAS"/>
    <property type="match status" value="1"/>
</dbReference>
<evidence type="ECO:0000259" key="6">
    <source>
        <dbReference type="PROSITE" id="PS50125"/>
    </source>
</evidence>
<dbReference type="SUPFAM" id="SSF55785">
    <property type="entry name" value="PYP-like sensor domain (PAS domain)"/>
    <property type="match status" value="1"/>
</dbReference>
<feature type="domain" description="PAC" evidence="5">
    <location>
        <begin position="524"/>
        <end position="576"/>
    </location>
</feature>
<evidence type="ECO:0000313" key="8">
    <source>
        <dbReference type="Proteomes" id="UP001576784"/>
    </source>
</evidence>
<feature type="repeat" description="TPR" evidence="2">
    <location>
        <begin position="808"/>
        <end position="841"/>
    </location>
</feature>
<accession>A0ABV4XNW7</accession>
<reference evidence="7 8" key="1">
    <citation type="submission" date="2024-09" db="EMBL/GenBank/DDBJ databases">
        <title>Floridaenema gen nov. (Aerosakkonemataceae, Aerosakkonematales ord. nov., Cyanobacteria) from benthic tropical and subtropical fresh waters, with the description of four new species.</title>
        <authorList>
            <person name="Moretto J.A."/>
            <person name="Berthold D.E."/>
            <person name="Lefler F.W."/>
            <person name="Huang I.-S."/>
            <person name="Laughinghouse H. IV."/>
        </authorList>
    </citation>
    <scope>NUCLEOTIDE SEQUENCE [LARGE SCALE GENOMIC DNA]</scope>
    <source>
        <strain evidence="7 8">BLCC-F50</strain>
    </source>
</reference>
<gene>
    <name evidence="7" type="ORF">ACE1CI_10840</name>
</gene>
<protein>
    <submittedName>
        <fullName evidence="7">CHASE2 domain-containing protein</fullName>
    </submittedName>
</protein>
<dbReference type="InterPro" id="IPR001054">
    <property type="entry name" value="A/G_cyclase"/>
</dbReference>
<dbReference type="Gene3D" id="3.30.70.1230">
    <property type="entry name" value="Nucleotide cyclase"/>
    <property type="match status" value="1"/>
</dbReference>
<evidence type="ECO:0000256" key="2">
    <source>
        <dbReference type="PROSITE-ProRule" id="PRU00339"/>
    </source>
</evidence>
<dbReference type="PROSITE" id="PS50125">
    <property type="entry name" value="GUANYLATE_CYCLASE_2"/>
    <property type="match status" value="1"/>
</dbReference>
<dbReference type="Proteomes" id="UP001576784">
    <property type="component" value="Unassembled WGS sequence"/>
</dbReference>
<dbReference type="InterPro" id="IPR050697">
    <property type="entry name" value="Adenylyl/Guanylyl_Cyclase_3/4"/>
</dbReference>
<keyword evidence="8" id="KW-1185">Reference proteome</keyword>
<comment type="caution">
    <text evidence="7">The sequence shown here is derived from an EMBL/GenBank/DDBJ whole genome shotgun (WGS) entry which is preliminary data.</text>
</comment>
<keyword evidence="2" id="KW-0802">TPR repeat</keyword>
<feature type="domain" description="PAS" evidence="4">
    <location>
        <begin position="445"/>
        <end position="481"/>
    </location>
</feature>
<dbReference type="PROSITE" id="PS50005">
    <property type="entry name" value="TPR"/>
    <property type="match status" value="1"/>
</dbReference>
<dbReference type="SUPFAM" id="SSF48452">
    <property type="entry name" value="TPR-like"/>
    <property type="match status" value="1"/>
</dbReference>
<name>A0ABV4XNW7_9CYAN</name>
<evidence type="ECO:0000256" key="1">
    <source>
        <dbReference type="ARBA" id="ARBA00005381"/>
    </source>
</evidence>